<dbReference type="AlphaFoldDB" id="A0A520RWT6"/>
<evidence type="ECO:0000313" key="3">
    <source>
        <dbReference type="EMBL" id="RZO74710.1"/>
    </source>
</evidence>
<feature type="active site" evidence="1">
    <location>
        <position position="37"/>
    </location>
</feature>
<gene>
    <name evidence="3" type="ORF">EVA68_08535</name>
</gene>
<reference evidence="3 4" key="1">
    <citation type="submission" date="2019-02" db="EMBL/GenBank/DDBJ databases">
        <title>Prokaryotic population dynamics and viral predation in marine succession experiment using metagenomics: the confinement effect.</title>
        <authorList>
            <person name="Haro-Moreno J.M."/>
            <person name="Rodriguez-Valera F."/>
            <person name="Lopez-Perez M."/>
        </authorList>
    </citation>
    <scope>NUCLEOTIDE SEQUENCE [LARGE SCALE GENOMIC DNA]</scope>
    <source>
        <strain evidence="3">MED-G157</strain>
    </source>
</reference>
<dbReference type="InterPro" id="IPR027417">
    <property type="entry name" value="P-loop_NTPase"/>
</dbReference>
<dbReference type="GO" id="GO:0005524">
    <property type="term" value="F:ATP binding"/>
    <property type="evidence" value="ECO:0007669"/>
    <property type="project" value="InterPro"/>
</dbReference>
<proteinExistence type="predicted"/>
<accession>A0A520RWT6</accession>
<evidence type="ECO:0008006" key="5">
    <source>
        <dbReference type="Google" id="ProtNLM"/>
    </source>
</evidence>
<dbReference type="Pfam" id="PF07931">
    <property type="entry name" value="CPT"/>
    <property type="match status" value="1"/>
</dbReference>
<dbReference type="PIRSF" id="PIRSF007531">
    <property type="entry name" value="CPT"/>
    <property type="match status" value="1"/>
</dbReference>
<dbReference type="EMBL" id="SHAG01000065">
    <property type="protein sequence ID" value="RZO74710.1"/>
    <property type="molecule type" value="Genomic_DNA"/>
</dbReference>
<comment type="caution">
    <text evidence="3">The sequence shown here is derived from an EMBL/GenBank/DDBJ whole genome shotgun (WGS) entry which is preliminary data.</text>
</comment>
<feature type="binding site" evidence="2">
    <location>
        <begin position="10"/>
        <end position="17"/>
    </location>
    <ligand>
        <name>ATP</name>
        <dbReference type="ChEBI" id="CHEBI:30616"/>
    </ligand>
</feature>
<evidence type="ECO:0000313" key="4">
    <source>
        <dbReference type="Proteomes" id="UP000316199"/>
    </source>
</evidence>
<name>A0A520RWT6_9GAMM</name>
<dbReference type="InterPro" id="IPR012853">
    <property type="entry name" value="CPT"/>
</dbReference>
<dbReference type="Gene3D" id="3.40.50.300">
    <property type="entry name" value="P-loop containing nucleotide triphosphate hydrolases"/>
    <property type="match status" value="1"/>
</dbReference>
<dbReference type="Proteomes" id="UP000316199">
    <property type="component" value="Unassembled WGS sequence"/>
</dbReference>
<evidence type="ECO:0000256" key="1">
    <source>
        <dbReference type="PIRSR" id="PIRSR007531-1"/>
    </source>
</evidence>
<evidence type="ECO:0000256" key="2">
    <source>
        <dbReference type="PIRSR" id="PIRSR007531-2"/>
    </source>
</evidence>
<dbReference type="SUPFAM" id="SSF52540">
    <property type="entry name" value="P-loop containing nucleoside triphosphate hydrolases"/>
    <property type="match status" value="1"/>
</dbReference>
<organism evidence="3 4">
    <name type="scientific">OM182 bacterium</name>
    <dbReference type="NCBI Taxonomy" id="2510334"/>
    <lineage>
        <taxon>Bacteria</taxon>
        <taxon>Pseudomonadati</taxon>
        <taxon>Pseudomonadota</taxon>
        <taxon>Gammaproteobacteria</taxon>
        <taxon>OMG group</taxon>
        <taxon>OM182 clade</taxon>
    </lineage>
</organism>
<sequence length="206" mass="23026">MSPTIIFLNGTSSSGKTTLAKELQEQLDQPYLHLALDQFRDSLPDKFRGLNSPREAPGARGLNVVPSVNTDSYTTSIVFGDTGKLMLKGMRKAMAAMATVGNNIIVDDIILETNFLNEYLRIFQKLEVYFVGVRCPIEVVSERESNRLGRFPGTAASHLVICHEHDVYDIEVNTAVHSPKECASLILKRMQIPPTAFAELRRLRLY</sequence>
<protein>
    <recommendedName>
        <fullName evidence="5">Chloramphenicol phosphotransferase</fullName>
    </recommendedName>
</protein>
<dbReference type="GO" id="GO:0016740">
    <property type="term" value="F:transferase activity"/>
    <property type="evidence" value="ECO:0007669"/>
    <property type="project" value="InterPro"/>
</dbReference>